<evidence type="ECO:0000313" key="2">
    <source>
        <dbReference type="Proteomes" id="UP001595579"/>
    </source>
</evidence>
<dbReference type="GO" id="GO:0003677">
    <property type="term" value="F:DNA binding"/>
    <property type="evidence" value="ECO:0007669"/>
    <property type="project" value="UniProtKB-KW"/>
</dbReference>
<comment type="caution">
    <text evidence="1">The sequence shown here is derived from an EMBL/GenBank/DDBJ whole genome shotgun (WGS) entry which is preliminary data.</text>
</comment>
<sequence length="184" mass="21400">MMPQSKILVDTNTYLRLARAIRPLLFLEFGEARYCLYILPELNGELSVRRLISKFPWVGDEEYVENRQYSPKVAKKKRKEVDNTFEFVWDYVVSDLPGPSRVDALYVTWAVELSIPVVTDDKDMTLLAEVFGARVMPTLEILRLMLDCGHVSLKTVSGLVDYWRYIDDRPANFHADLKKFFPET</sequence>
<organism evidence="1 2">
    <name type="scientific">Litchfieldella rifensis</name>
    <dbReference type="NCBI Taxonomy" id="762643"/>
    <lineage>
        <taxon>Bacteria</taxon>
        <taxon>Pseudomonadati</taxon>
        <taxon>Pseudomonadota</taxon>
        <taxon>Gammaproteobacteria</taxon>
        <taxon>Oceanospirillales</taxon>
        <taxon>Halomonadaceae</taxon>
        <taxon>Litchfieldella</taxon>
    </lineage>
</organism>
<dbReference type="SUPFAM" id="SSF88723">
    <property type="entry name" value="PIN domain-like"/>
    <property type="match status" value="1"/>
</dbReference>
<reference evidence="2" key="1">
    <citation type="journal article" date="2019" name="Int. J. Syst. Evol. Microbiol.">
        <title>The Global Catalogue of Microorganisms (GCM) 10K type strain sequencing project: providing services to taxonomists for standard genome sequencing and annotation.</title>
        <authorList>
            <consortium name="The Broad Institute Genomics Platform"/>
            <consortium name="The Broad Institute Genome Sequencing Center for Infectious Disease"/>
            <person name="Wu L."/>
            <person name="Ma J."/>
        </authorList>
    </citation>
    <scope>NUCLEOTIDE SEQUENCE [LARGE SCALE GENOMIC DNA]</scope>
    <source>
        <strain evidence="2">CECT 7698</strain>
    </source>
</reference>
<keyword evidence="1" id="KW-0238">DNA-binding</keyword>
<dbReference type="Proteomes" id="UP001595579">
    <property type="component" value="Unassembled WGS sequence"/>
</dbReference>
<proteinExistence type="predicted"/>
<protein>
    <submittedName>
        <fullName evidence="1">DNA-binding protein</fullName>
    </submittedName>
</protein>
<name>A0ABV7LIZ0_9GAMM</name>
<dbReference type="RefSeq" id="WP_386770537.1">
    <property type="nucleotide sequence ID" value="NZ_JBHRUG010000001.1"/>
</dbReference>
<evidence type="ECO:0000313" key="1">
    <source>
        <dbReference type="EMBL" id="MFC3282109.1"/>
    </source>
</evidence>
<keyword evidence="2" id="KW-1185">Reference proteome</keyword>
<dbReference type="InterPro" id="IPR029060">
    <property type="entry name" value="PIN-like_dom_sf"/>
</dbReference>
<accession>A0ABV7LIZ0</accession>
<gene>
    <name evidence="1" type="ORF">ACFOEV_00625</name>
</gene>
<dbReference type="EMBL" id="JBHRUG010000001">
    <property type="protein sequence ID" value="MFC3282109.1"/>
    <property type="molecule type" value="Genomic_DNA"/>
</dbReference>